<keyword evidence="4 5" id="KW-0720">Serine protease</keyword>
<accession>A0A9X3SSD9</accession>
<dbReference type="RefSeq" id="WP_270112917.1">
    <property type="nucleotide sequence ID" value="NZ_JAPZVP010000029.1"/>
</dbReference>
<dbReference type="Gene3D" id="3.40.50.200">
    <property type="entry name" value="Peptidase S8/S53 domain"/>
    <property type="match status" value="1"/>
</dbReference>
<organism evidence="9 10">
    <name type="scientific">Glycomyces luteolus</name>
    <dbReference type="NCBI Taxonomy" id="2670330"/>
    <lineage>
        <taxon>Bacteria</taxon>
        <taxon>Bacillati</taxon>
        <taxon>Actinomycetota</taxon>
        <taxon>Actinomycetes</taxon>
        <taxon>Glycomycetales</taxon>
        <taxon>Glycomycetaceae</taxon>
        <taxon>Glycomyces</taxon>
    </lineage>
</organism>
<dbReference type="AlphaFoldDB" id="A0A9X3SSD9"/>
<feature type="domain" description="Inhibitor I9" evidence="8">
    <location>
        <begin position="61"/>
        <end position="94"/>
    </location>
</feature>
<dbReference type="SUPFAM" id="SSF52743">
    <property type="entry name" value="Subtilisin-like"/>
    <property type="match status" value="1"/>
</dbReference>
<sequence length="371" mass="37774">MAAAAVAIAAAAAPAEARTAEILGADSPDAIPGEYIVAFEEKAAEDLVERFDGRVETRLDSIGAVAVHMDASDAERLAADPDVDYVEQNTVVKTAATQINPPSWGQDRVDQRALPLDASFTYTNTGTGVHAYIIDTGIWLDHPDFAGRLDPGYSAIVPDGNSRDCHGHGTHVAGTVGGTLQGIAKQVQLVPVQVFNCTGVSDAISVIGGVEWVTANAVKPAVATMSLSGTASQAIDTAVEASINSGVTYAVAAGNSNSDACANSPARVGPALTVAASDVADVRWASSNFGSCVDLFAPGVNVRSDFIFNVTARLTGTSISTPHVAGVAAIYLSANPTATPAAVASALIGNATTGVITDPAGSPNRLLYMTP</sequence>
<dbReference type="PROSITE" id="PS00136">
    <property type="entry name" value="SUBTILASE_ASP"/>
    <property type="match status" value="1"/>
</dbReference>
<dbReference type="PROSITE" id="PS00137">
    <property type="entry name" value="SUBTILASE_HIS"/>
    <property type="match status" value="1"/>
</dbReference>
<comment type="similarity">
    <text evidence="1 5 6">Belongs to the peptidase S8 family.</text>
</comment>
<dbReference type="InterPro" id="IPR015500">
    <property type="entry name" value="Peptidase_S8_subtilisin-rel"/>
</dbReference>
<dbReference type="Pfam" id="PF05922">
    <property type="entry name" value="Inhibitor_I9"/>
    <property type="match status" value="1"/>
</dbReference>
<dbReference type="Gene3D" id="3.30.70.80">
    <property type="entry name" value="Peptidase S8 propeptide/proteinase inhibitor I9"/>
    <property type="match status" value="1"/>
</dbReference>
<evidence type="ECO:0000256" key="5">
    <source>
        <dbReference type="PROSITE-ProRule" id="PRU01240"/>
    </source>
</evidence>
<evidence type="ECO:0000256" key="1">
    <source>
        <dbReference type="ARBA" id="ARBA00011073"/>
    </source>
</evidence>
<dbReference type="InterPro" id="IPR023828">
    <property type="entry name" value="Peptidase_S8_Ser-AS"/>
</dbReference>
<dbReference type="PANTHER" id="PTHR43806">
    <property type="entry name" value="PEPTIDASE S8"/>
    <property type="match status" value="1"/>
</dbReference>
<keyword evidence="10" id="KW-1185">Reference proteome</keyword>
<feature type="active site" description="Charge relay system" evidence="5">
    <location>
        <position position="135"/>
    </location>
</feature>
<feature type="active site" description="Charge relay system" evidence="5">
    <location>
        <position position="168"/>
    </location>
</feature>
<keyword evidence="3 5" id="KW-0378">Hydrolase</keyword>
<reference evidence="9" key="1">
    <citation type="submission" date="2022-12" db="EMBL/GenBank/DDBJ databases">
        <title>Gycomyces niveus sp.nov.,a novel actinomycete isolated from soil in Shouguan.</title>
        <authorList>
            <person name="Yang X."/>
        </authorList>
    </citation>
    <scope>NUCLEOTIDE SEQUENCE</scope>
    <source>
        <strain evidence="9">NEAU-A15</strain>
    </source>
</reference>
<dbReference type="InterPro" id="IPR050131">
    <property type="entry name" value="Peptidase_S8_subtilisin-like"/>
</dbReference>
<comment type="caution">
    <text evidence="9">The sequence shown here is derived from an EMBL/GenBank/DDBJ whole genome shotgun (WGS) entry which is preliminary data.</text>
</comment>
<evidence type="ECO:0000313" key="10">
    <source>
        <dbReference type="Proteomes" id="UP001146067"/>
    </source>
</evidence>
<evidence type="ECO:0000259" key="8">
    <source>
        <dbReference type="Pfam" id="PF05922"/>
    </source>
</evidence>
<dbReference type="PANTHER" id="PTHR43806:SF11">
    <property type="entry name" value="CEREVISIN-RELATED"/>
    <property type="match status" value="1"/>
</dbReference>
<feature type="domain" description="Peptidase S8/S53" evidence="7">
    <location>
        <begin position="128"/>
        <end position="354"/>
    </location>
</feature>
<keyword evidence="2 5" id="KW-0645">Protease</keyword>
<dbReference type="FunFam" id="3.40.50.200:FF:000014">
    <property type="entry name" value="Proteinase K"/>
    <property type="match status" value="1"/>
</dbReference>
<proteinExistence type="inferred from homology"/>
<evidence type="ECO:0000256" key="3">
    <source>
        <dbReference type="ARBA" id="ARBA00022801"/>
    </source>
</evidence>
<dbReference type="GO" id="GO:0004252">
    <property type="term" value="F:serine-type endopeptidase activity"/>
    <property type="evidence" value="ECO:0007669"/>
    <property type="project" value="UniProtKB-UniRule"/>
</dbReference>
<evidence type="ECO:0000256" key="4">
    <source>
        <dbReference type="ARBA" id="ARBA00022825"/>
    </source>
</evidence>
<protein>
    <submittedName>
        <fullName evidence="9">S8 family peptidase</fullName>
    </submittedName>
</protein>
<gene>
    <name evidence="9" type="ORF">O1R50_24660</name>
</gene>
<evidence type="ECO:0000259" key="7">
    <source>
        <dbReference type="Pfam" id="PF00082"/>
    </source>
</evidence>
<dbReference type="EMBL" id="JAPZVP010000029">
    <property type="protein sequence ID" value="MDA1362832.1"/>
    <property type="molecule type" value="Genomic_DNA"/>
</dbReference>
<dbReference type="InterPro" id="IPR023827">
    <property type="entry name" value="Peptidase_S8_Asp-AS"/>
</dbReference>
<dbReference type="PROSITE" id="PS51892">
    <property type="entry name" value="SUBTILASE"/>
    <property type="match status" value="1"/>
</dbReference>
<dbReference type="InterPro" id="IPR022398">
    <property type="entry name" value="Peptidase_S8_His-AS"/>
</dbReference>
<dbReference type="CDD" id="cd04077">
    <property type="entry name" value="Peptidases_S8_PCSK9_ProteinaseK_like"/>
    <property type="match status" value="1"/>
</dbReference>
<dbReference type="InterPro" id="IPR000209">
    <property type="entry name" value="Peptidase_S8/S53_dom"/>
</dbReference>
<dbReference type="PROSITE" id="PS00138">
    <property type="entry name" value="SUBTILASE_SER"/>
    <property type="match status" value="1"/>
</dbReference>
<dbReference type="GO" id="GO:0006508">
    <property type="term" value="P:proteolysis"/>
    <property type="evidence" value="ECO:0007669"/>
    <property type="project" value="UniProtKB-KW"/>
</dbReference>
<evidence type="ECO:0000313" key="9">
    <source>
        <dbReference type="EMBL" id="MDA1362832.1"/>
    </source>
</evidence>
<dbReference type="Proteomes" id="UP001146067">
    <property type="component" value="Unassembled WGS sequence"/>
</dbReference>
<dbReference type="InterPro" id="IPR010259">
    <property type="entry name" value="S8pro/Inhibitor_I9"/>
</dbReference>
<name>A0A9X3SSD9_9ACTN</name>
<dbReference type="InterPro" id="IPR036852">
    <property type="entry name" value="Peptidase_S8/S53_dom_sf"/>
</dbReference>
<dbReference type="PRINTS" id="PR00723">
    <property type="entry name" value="SUBTILISIN"/>
</dbReference>
<evidence type="ECO:0000256" key="6">
    <source>
        <dbReference type="RuleBase" id="RU003355"/>
    </source>
</evidence>
<dbReference type="InterPro" id="IPR034193">
    <property type="entry name" value="PCSK9_ProteinaseK-like"/>
</dbReference>
<dbReference type="Pfam" id="PF00082">
    <property type="entry name" value="Peptidase_S8"/>
    <property type="match status" value="1"/>
</dbReference>
<dbReference type="GO" id="GO:0005615">
    <property type="term" value="C:extracellular space"/>
    <property type="evidence" value="ECO:0007669"/>
    <property type="project" value="TreeGrafter"/>
</dbReference>
<dbReference type="InterPro" id="IPR037045">
    <property type="entry name" value="S8pro/Inhibitor_I9_sf"/>
</dbReference>
<evidence type="ECO:0000256" key="2">
    <source>
        <dbReference type="ARBA" id="ARBA00022670"/>
    </source>
</evidence>
<feature type="active site" description="Charge relay system" evidence="5">
    <location>
        <position position="318"/>
    </location>
</feature>
<dbReference type="SUPFAM" id="SSF54897">
    <property type="entry name" value="Protease propeptides/inhibitors"/>
    <property type="match status" value="1"/>
</dbReference>